<evidence type="ECO:0000259" key="8">
    <source>
        <dbReference type="PROSITE" id="PS50113"/>
    </source>
</evidence>
<keyword evidence="3" id="KW-0597">Phosphoprotein</keyword>
<evidence type="ECO:0000256" key="3">
    <source>
        <dbReference type="ARBA" id="ARBA00022553"/>
    </source>
</evidence>
<keyword evidence="5 9" id="KW-0418">Kinase</keyword>
<dbReference type="PANTHER" id="PTHR43304:SF1">
    <property type="entry name" value="PAC DOMAIN-CONTAINING PROTEIN"/>
    <property type="match status" value="1"/>
</dbReference>
<dbReference type="InterPro" id="IPR001610">
    <property type="entry name" value="PAC"/>
</dbReference>
<dbReference type="SUPFAM" id="SSF47384">
    <property type="entry name" value="Homodimeric domain of signal transducing histidine kinase"/>
    <property type="match status" value="1"/>
</dbReference>
<evidence type="ECO:0000313" key="10">
    <source>
        <dbReference type="Proteomes" id="UP000659698"/>
    </source>
</evidence>
<dbReference type="RefSeq" id="WP_186631484.1">
    <property type="nucleotide sequence ID" value="NZ_JACOAF010000001.1"/>
</dbReference>
<dbReference type="PRINTS" id="PR00344">
    <property type="entry name" value="BCTRLSENSOR"/>
</dbReference>
<evidence type="ECO:0000313" key="9">
    <source>
        <dbReference type="EMBL" id="MBC3538238.1"/>
    </source>
</evidence>
<feature type="domain" description="PAS" evidence="7">
    <location>
        <begin position="131"/>
        <end position="202"/>
    </location>
</feature>
<organism evidence="9 10">
    <name type="scientific">Rufibacter sediminis</name>
    <dbReference type="NCBI Taxonomy" id="2762756"/>
    <lineage>
        <taxon>Bacteria</taxon>
        <taxon>Pseudomonadati</taxon>
        <taxon>Bacteroidota</taxon>
        <taxon>Cytophagia</taxon>
        <taxon>Cytophagales</taxon>
        <taxon>Hymenobacteraceae</taxon>
        <taxon>Rufibacter</taxon>
    </lineage>
</organism>
<dbReference type="Pfam" id="PF02518">
    <property type="entry name" value="HATPase_c"/>
    <property type="match status" value="1"/>
</dbReference>
<dbReference type="InterPro" id="IPR036097">
    <property type="entry name" value="HisK_dim/P_sf"/>
</dbReference>
<dbReference type="InterPro" id="IPR036890">
    <property type="entry name" value="HATPase_C_sf"/>
</dbReference>
<evidence type="ECO:0000256" key="1">
    <source>
        <dbReference type="ARBA" id="ARBA00000085"/>
    </source>
</evidence>
<dbReference type="InterPro" id="IPR004358">
    <property type="entry name" value="Sig_transdc_His_kin-like_C"/>
</dbReference>
<dbReference type="CDD" id="cd00130">
    <property type="entry name" value="PAS"/>
    <property type="match status" value="2"/>
</dbReference>
<evidence type="ECO:0000256" key="5">
    <source>
        <dbReference type="ARBA" id="ARBA00022777"/>
    </source>
</evidence>
<comment type="catalytic activity">
    <reaction evidence="1">
        <text>ATP + protein L-histidine = ADP + protein N-phospho-L-histidine.</text>
        <dbReference type="EC" id="2.7.13.3"/>
    </reaction>
</comment>
<dbReference type="SMART" id="SM00091">
    <property type="entry name" value="PAS"/>
    <property type="match status" value="2"/>
</dbReference>
<keyword evidence="4" id="KW-0808">Transferase</keyword>
<dbReference type="Gene3D" id="3.30.565.10">
    <property type="entry name" value="Histidine kinase-like ATPase, C-terminal domain"/>
    <property type="match status" value="1"/>
</dbReference>
<dbReference type="PANTHER" id="PTHR43304">
    <property type="entry name" value="PHYTOCHROME-LIKE PROTEIN CPH1"/>
    <property type="match status" value="1"/>
</dbReference>
<dbReference type="InterPro" id="IPR052162">
    <property type="entry name" value="Sensor_kinase/Photoreceptor"/>
</dbReference>
<evidence type="ECO:0000259" key="7">
    <source>
        <dbReference type="PROSITE" id="PS50112"/>
    </source>
</evidence>
<dbReference type="SMART" id="SM00086">
    <property type="entry name" value="PAC"/>
    <property type="match status" value="1"/>
</dbReference>
<dbReference type="Pfam" id="PF13426">
    <property type="entry name" value="PAS_9"/>
    <property type="match status" value="1"/>
</dbReference>
<dbReference type="GO" id="GO:0016301">
    <property type="term" value="F:kinase activity"/>
    <property type="evidence" value="ECO:0007669"/>
    <property type="project" value="UniProtKB-KW"/>
</dbReference>
<gene>
    <name evidence="9" type="ORF">H7U12_01010</name>
</gene>
<dbReference type="NCBIfam" id="TIGR00229">
    <property type="entry name" value="sensory_box"/>
    <property type="match status" value="2"/>
</dbReference>
<dbReference type="InterPro" id="IPR013655">
    <property type="entry name" value="PAS_fold_3"/>
</dbReference>
<keyword evidence="10" id="KW-1185">Reference proteome</keyword>
<name>A0ABR6VM91_9BACT</name>
<dbReference type="InterPro" id="IPR003594">
    <property type="entry name" value="HATPase_dom"/>
</dbReference>
<dbReference type="PROSITE" id="PS50113">
    <property type="entry name" value="PAC"/>
    <property type="match status" value="1"/>
</dbReference>
<reference evidence="9 10" key="1">
    <citation type="journal article" date="2019" name="Int. J. Syst. Evol. Microbiol.">
        <title>Rufibacter sediminis sp. nov., isolated from freshwater lake sediment.</title>
        <authorList>
            <person name="Qu J.H."/>
            <person name="Zhang L.J."/>
            <person name="Fu Y.H."/>
            <person name="Li H.F."/>
        </authorList>
    </citation>
    <scope>NUCLEOTIDE SEQUENCE [LARGE SCALE GENOMIC DNA]</scope>
    <source>
        <strain evidence="9 10">H-1</strain>
    </source>
</reference>
<evidence type="ECO:0000256" key="2">
    <source>
        <dbReference type="ARBA" id="ARBA00012438"/>
    </source>
</evidence>
<dbReference type="SUPFAM" id="SSF55874">
    <property type="entry name" value="ATPase domain of HSP90 chaperone/DNA topoisomerase II/histidine kinase"/>
    <property type="match status" value="1"/>
</dbReference>
<feature type="domain" description="PAS" evidence="7">
    <location>
        <begin position="9"/>
        <end position="74"/>
    </location>
</feature>
<evidence type="ECO:0000259" key="6">
    <source>
        <dbReference type="PROSITE" id="PS50109"/>
    </source>
</evidence>
<dbReference type="SUPFAM" id="SSF55785">
    <property type="entry name" value="PYP-like sensor domain (PAS domain)"/>
    <property type="match status" value="2"/>
</dbReference>
<dbReference type="InterPro" id="IPR005467">
    <property type="entry name" value="His_kinase_dom"/>
</dbReference>
<dbReference type="EC" id="2.7.13.3" evidence="2"/>
<dbReference type="SMART" id="SM00387">
    <property type="entry name" value="HATPase_c"/>
    <property type="match status" value="1"/>
</dbReference>
<dbReference type="Proteomes" id="UP000659698">
    <property type="component" value="Unassembled WGS sequence"/>
</dbReference>
<dbReference type="EMBL" id="JACOAF010000001">
    <property type="protein sequence ID" value="MBC3538238.1"/>
    <property type="molecule type" value="Genomic_DNA"/>
</dbReference>
<dbReference type="InterPro" id="IPR035965">
    <property type="entry name" value="PAS-like_dom_sf"/>
</dbReference>
<feature type="domain" description="PAC" evidence="8">
    <location>
        <begin position="203"/>
        <end position="257"/>
    </location>
</feature>
<accession>A0ABR6VM91</accession>
<proteinExistence type="predicted"/>
<dbReference type="InterPro" id="IPR000014">
    <property type="entry name" value="PAS"/>
</dbReference>
<comment type="caution">
    <text evidence="9">The sequence shown here is derived from an EMBL/GenBank/DDBJ whole genome shotgun (WGS) entry which is preliminary data.</text>
</comment>
<dbReference type="PROSITE" id="PS50109">
    <property type="entry name" value="HIS_KIN"/>
    <property type="match status" value="1"/>
</dbReference>
<protein>
    <recommendedName>
        <fullName evidence="2">histidine kinase</fullName>
        <ecNumber evidence="2">2.7.13.3</ecNumber>
    </recommendedName>
</protein>
<dbReference type="Pfam" id="PF08447">
    <property type="entry name" value="PAS_3"/>
    <property type="match status" value="1"/>
</dbReference>
<evidence type="ECO:0000256" key="4">
    <source>
        <dbReference type="ARBA" id="ARBA00022679"/>
    </source>
</evidence>
<dbReference type="InterPro" id="IPR000700">
    <property type="entry name" value="PAS-assoc_C"/>
</dbReference>
<sequence length="490" mass="54827">MHQEIDWSEKIMKHIPDMLCCIDGRGRFVKVAGASSRILGYEATELEGKPYLEYVLPEDRESTLLAAQQVMGGQMASAYGNRLICKDGKILRVVWSAEWSAAENLMFCSGREVVKGEMARYRDEQPHSGIQLEKLALVASKSNNGVLIIDKAGIIEWVNDGFTRLHGYTLEEAIGQKPSCLLHHPKMNTAMYSPIEEKLSRGESATFEVLNRKKDGEGLWVSVEINPVFSGSGAIDRLVVIQTDITELKTSEMELSKLTKDLYRQNSDLQQFTYIVSHNLRAPVANMIGLTDLLNTARKDSETFDTSLTYLRQVVFQLDTVLKDMNTILSIRNNSDGLQREAVDLNVIIRQVLASFAEALQISGANVTVDIEEGQAVLAIKAYVYSIFYNLVSNALKYRSTSRPLQIRVKCLVNSEAGTLLSFSDNGTGFDLEKARKYVFKMYKRFHGTQEGRGLGLYLIKNHLDTMGGHIDVSSRPGKGTRFLIYLPNS</sequence>
<feature type="domain" description="Histidine kinase" evidence="6">
    <location>
        <begin position="275"/>
        <end position="490"/>
    </location>
</feature>
<dbReference type="Gene3D" id="3.30.450.20">
    <property type="entry name" value="PAS domain"/>
    <property type="match status" value="2"/>
</dbReference>
<dbReference type="PROSITE" id="PS50112">
    <property type="entry name" value="PAS"/>
    <property type="match status" value="2"/>
</dbReference>